<dbReference type="Gene3D" id="3.30.1370.50">
    <property type="entry name" value="R3H-like domain"/>
    <property type="match status" value="1"/>
</dbReference>
<evidence type="ECO:0000313" key="13">
    <source>
        <dbReference type="EnsemblMetazoa" id="PPA12086.1"/>
    </source>
</evidence>
<feature type="compositionally biased region" description="Basic and acidic residues" evidence="12">
    <location>
        <begin position="1528"/>
        <end position="1541"/>
    </location>
</feature>
<dbReference type="InterPro" id="IPR007502">
    <property type="entry name" value="Helicase-assoc_dom"/>
</dbReference>
<feature type="compositionally biased region" description="Basic and acidic residues" evidence="12">
    <location>
        <begin position="1737"/>
        <end position="1756"/>
    </location>
</feature>
<dbReference type="InterPro" id="IPR014720">
    <property type="entry name" value="dsRBD_dom"/>
</dbReference>
<dbReference type="Pfam" id="PF26050">
    <property type="entry name" value="Helical_CED_Drosha"/>
    <property type="match status" value="1"/>
</dbReference>
<dbReference type="InterPro" id="IPR011709">
    <property type="entry name" value="DEAD-box_helicase_OB_fold"/>
</dbReference>
<name>A0A2A6BLP6_PRIPA</name>
<protein>
    <recommendedName>
        <fullName evidence="3">Probable ATP-dependent RNA helicase spindle-E</fullName>
        <ecNumber evidence="2">3.6.4.13</ecNumber>
    </recommendedName>
</protein>
<dbReference type="Gene3D" id="3.40.50.300">
    <property type="entry name" value="P-loop containing nucleotide triphosphate hydrolases"/>
    <property type="match status" value="2"/>
</dbReference>
<dbReference type="PANTHER" id="PTHR18934:SF213">
    <property type="entry name" value="3'-5' RNA HELICASE YTHDC2"/>
    <property type="match status" value="1"/>
</dbReference>
<keyword evidence="5" id="KW-0547">Nucleotide-binding</keyword>
<feature type="region of interest" description="Disordered" evidence="12">
    <location>
        <begin position="1499"/>
        <end position="1801"/>
    </location>
</feature>
<dbReference type="Proteomes" id="UP000005239">
    <property type="component" value="Unassembled WGS sequence"/>
</dbReference>
<proteinExistence type="inferred from homology"/>
<dbReference type="PROSITE" id="PS51194">
    <property type="entry name" value="HELICASE_CTER"/>
    <property type="match status" value="1"/>
</dbReference>
<feature type="compositionally biased region" description="Acidic residues" evidence="12">
    <location>
        <begin position="2004"/>
        <end position="2016"/>
    </location>
</feature>
<feature type="compositionally biased region" description="Pro residues" evidence="12">
    <location>
        <begin position="3122"/>
        <end position="3132"/>
    </location>
</feature>
<feature type="region of interest" description="Disordered" evidence="12">
    <location>
        <begin position="3049"/>
        <end position="3327"/>
    </location>
</feature>
<dbReference type="GO" id="GO:0005524">
    <property type="term" value="F:ATP binding"/>
    <property type="evidence" value="ECO:0007669"/>
    <property type="project" value="UniProtKB-KW"/>
</dbReference>
<evidence type="ECO:0000256" key="3">
    <source>
        <dbReference type="ARBA" id="ARBA00013352"/>
    </source>
</evidence>
<dbReference type="InterPro" id="IPR058938">
    <property type="entry name" value="Helical_CED_Drosha"/>
</dbReference>
<dbReference type="Gene3D" id="3.30.160.20">
    <property type="match status" value="1"/>
</dbReference>
<keyword evidence="4" id="KW-0963">Cytoplasm</keyword>
<dbReference type="Pfam" id="PF00271">
    <property type="entry name" value="Helicase_C"/>
    <property type="match status" value="1"/>
</dbReference>
<dbReference type="SMART" id="SM00535">
    <property type="entry name" value="RIBOc"/>
    <property type="match status" value="2"/>
</dbReference>
<feature type="compositionally biased region" description="Low complexity" evidence="12">
    <location>
        <begin position="1500"/>
        <end position="1524"/>
    </location>
</feature>
<dbReference type="SMART" id="SM00490">
    <property type="entry name" value="HELICc"/>
    <property type="match status" value="1"/>
</dbReference>
<keyword evidence="6" id="KW-0347">Helicase</keyword>
<feature type="region of interest" description="Disordered" evidence="12">
    <location>
        <begin position="2067"/>
        <end position="2143"/>
    </location>
</feature>
<dbReference type="EC" id="3.6.4.13" evidence="2"/>
<dbReference type="Pfam" id="PF00270">
    <property type="entry name" value="DEAD"/>
    <property type="match status" value="1"/>
</dbReference>
<feature type="region of interest" description="Disordered" evidence="12">
    <location>
        <begin position="455"/>
        <end position="479"/>
    </location>
</feature>
<evidence type="ECO:0000256" key="10">
    <source>
        <dbReference type="ARBA" id="ARBA00023254"/>
    </source>
</evidence>
<dbReference type="GO" id="GO:0004386">
    <property type="term" value="F:helicase activity"/>
    <property type="evidence" value="ECO:0000318"/>
    <property type="project" value="GO_Central"/>
</dbReference>
<evidence type="ECO:0000256" key="8">
    <source>
        <dbReference type="ARBA" id="ARBA00022871"/>
    </source>
</evidence>
<feature type="compositionally biased region" description="Low complexity" evidence="12">
    <location>
        <begin position="3110"/>
        <end position="3121"/>
    </location>
</feature>
<dbReference type="Pfam" id="PF00636">
    <property type="entry name" value="Ribonuclease_3"/>
    <property type="match status" value="2"/>
</dbReference>
<feature type="region of interest" description="Disordered" evidence="12">
    <location>
        <begin position="1813"/>
        <end position="1841"/>
    </location>
</feature>
<keyword evidence="10" id="KW-0469">Meiosis</keyword>
<feature type="compositionally biased region" description="Low complexity" evidence="12">
    <location>
        <begin position="560"/>
        <end position="586"/>
    </location>
</feature>
<feature type="compositionally biased region" description="Basic and acidic residues" evidence="12">
    <location>
        <begin position="1572"/>
        <end position="1614"/>
    </location>
</feature>
<dbReference type="PROSITE" id="PS51061">
    <property type="entry name" value="R3H"/>
    <property type="match status" value="1"/>
</dbReference>
<dbReference type="SUPFAM" id="SSF52540">
    <property type="entry name" value="P-loop containing nucleoside triphosphate hydrolases"/>
    <property type="match status" value="2"/>
</dbReference>
<reference evidence="14" key="1">
    <citation type="journal article" date="2008" name="Nat. Genet.">
        <title>The Pristionchus pacificus genome provides a unique perspective on nematode lifestyle and parasitism.</title>
        <authorList>
            <person name="Dieterich C."/>
            <person name="Clifton S.W."/>
            <person name="Schuster L.N."/>
            <person name="Chinwalla A."/>
            <person name="Delehaunty K."/>
            <person name="Dinkelacker I."/>
            <person name="Fulton L."/>
            <person name="Fulton R."/>
            <person name="Godfrey J."/>
            <person name="Minx P."/>
            <person name="Mitreva M."/>
            <person name="Roeseler W."/>
            <person name="Tian H."/>
            <person name="Witte H."/>
            <person name="Yang S.P."/>
            <person name="Wilson R.K."/>
            <person name="Sommer R.J."/>
        </authorList>
    </citation>
    <scope>NUCLEOTIDE SEQUENCE [LARGE SCALE GENOMIC DNA]</scope>
    <source>
        <strain evidence="14">PS312</strain>
    </source>
</reference>
<dbReference type="InterPro" id="IPR000999">
    <property type="entry name" value="RNase_III_dom"/>
</dbReference>
<evidence type="ECO:0000256" key="11">
    <source>
        <dbReference type="ARBA" id="ARBA00047984"/>
    </source>
</evidence>
<evidence type="ECO:0000256" key="2">
    <source>
        <dbReference type="ARBA" id="ARBA00012552"/>
    </source>
</evidence>
<evidence type="ECO:0000313" key="14">
    <source>
        <dbReference type="Proteomes" id="UP000005239"/>
    </source>
</evidence>
<comment type="similarity">
    <text evidence="1">Belongs to the DEAD box helicase family. DEAH subfamily.</text>
</comment>
<dbReference type="CDD" id="cd19877">
    <property type="entry name" value="DSRM_RNAse_III_meta_like"/>
    <property type="match status" value="1"/>
</dbReference>
<feature type="region of interest" description="Disordered" evidence="12">
    <location>
        <begin position="1"/>
        <end position="25"/>
    </location>
</feature>
<evidence type="ECO:0000256" key="6">
    <source>
        <dbReference type="ARBA" id="ARBA00022806"/>
    </source>
</evidence>
<dbReference type="SMART" id="SM00847">
    <property type="entry name" value="HA2"/>
    <property type="match status" value="1"/>
</dbReference>
<dbReference type="GO" id="GO:0004525">
    <property type="term" value="F:ribonuclease III activity"/>
    <property type="evidence" value="ECO:0007669"/>
    <property type="project" value="InterPro"/>
</dbReference>
<dbReference type="FunFam" id="3.40.50.300:FF:001528">
    <property type="entry name" value="ATP-dependent RNA helicase YTHDC2"/>
    <property type="match status" value="1"/>
</dbReference>
<feature type="compositionally biased region" description="Basic and acidic residues" evidence="12">
    <location>
        <begin position="1765"/>
        <end position="1776"/>
    </location>
</feature>
<accession>A0A8R1UA81</accession>
<feature type="compositionally biased region" description="Basic and acidic residues" evidence="12">
    <location>
        <begin position="1791"/>
        <end position="1800"/>
    </location>
</feature>
<dbReference type="InterPro" id="IPR044442">
    <property type="entry name" value="RNAse_III_DSRM__animal"/>
</dbReference>
<dbReference type="InterPro" id="IPR027417">
    <property type="entry name" value="P-loop_NTPase"/>
</dbReference>
<feature type="compositionally biased region" description="Basic residues" evidence="12">
    <location>
        <begin position="2119"/>
        <end position="2137"/>
    </location>
</feature>
<sequence length="3339" mass="374337">MPYGQPGRGRGPHKQDDGSTSASIPKSFYDTIRKRIDEFKVGPTDRLVFEAMDRAQRKAVHDMANRLRVISKSSGDGVSRHCVITRRPAATMQAASLCSESEPVSLTHEQKKAIVAFIKEHPISDDDIDSHVTVSTEARDNVRESRKFQGQRTEPQHVPPATPSAEVVCTRHELPAFHARQRVLENIDGNKVTLITGGTGCGKTTQVPQFLLEQACERKEKIRIIVTQPRRLPAISVAQRVAIERREQVGQTVGYHIRLEQKTSSATVLTYCTSGVLLRMLTQDELARDCTHIILDEVHEREQNTDYLLIALKQALRKRNDLKVILMSATMEGNLEMFLKYFKEFNIAHVDIPSRLYPVTNFHLADVMALTGYTPPESIYGGITTFSNGFGGGFGGGGGHFGGNNHSNSFSMGNWNSSSGATKDAFASAATWSNSEVKESMKMVNTWDNGVDVPESMNRIHATPSNSYHKPPLTPSNSIVSQHSSAAAAAGGGVRAVQSAANLSFGGNGAAAGSPSGGGQDNSFMTLAQKLASVNNSSNPLATAPPQQQQQLQQGGGAYGSASQSSMHRSASANYAAQQEQSQYAQQPQYNNMQPMQQGNNSSYYAQQQMSWDSPTGYANQSSDVVDLPMDDDDRVMTMQANQQMYGSYGSPQTGGGGYGGQAGFGPRGGGGMQQQQQGYQGGSGYGVPVAAEHAAAPATTVAAAVPGPPQQQPMFYVPEGGGGNNTSGYFVQTGMNGAPMGVPSHPPSYIHRSTSAAASLNDADAFGAGLRDQENARHMMKQHIQNIIPNRPAVFCDQAMNALNSLGHMLNRTAFTEFYRSMGGAQWDESVDVELAYEVVKYLMDSPIPGAILVFLPGYEDIQALKEKLAFDQYPGLRPALCLLHSQLNSNDQQRVFEPTRNGERKVILSTNIAEASLTIDDVVFVIDCGKAKEKTYDHASRISQLKCVWIAKSNAEQRRGRAGRCRPGFCFRLYSNEEFDKMLPSQIAEMQRSAIHDVCLHAKMFAPERMSVKDFLQLAPEPPESKAVDSSLQFLEQLGALYTEQEEESGSISVGGGSYFGGRIPKPREPELTQLGRLVAHLPLDPQLARLLLFGYALRCFNPIVTLVALLSHRDPFTLAVGEEKQAALSARDSFAHRDFSDHLMILRAFSAYAAIPSNVNQQMKLCREKYLSAPTLKMVNGIRRQLLMELRRIRFINEIDGALDDPYLNEYSNKWPMVQAAIVAGSYPCIGFVKGSKMRKIRTYTDAHSQLHPSSSLKRQMLSQEKRQEALQKYYMGEPTIEYLAFQEFVKIDEGLTLRTATAIPSVTIFLFAGPIRLSKDKLQSYFVSTTEDTLREETEGQDRDFFQPRDILELESWLSVKGCIGDFIRLMQLRFKVMEYMLSVMRTPPVINEEESKMLLSTLANVLDIEHKTKGFNEVTDIYGRPGYGSPTSNNNNQNPLKKAEKAAGYDFGANTSSSSNSQRDEKKKPDATPASKPSMVLESTSFYTRQKPKFSQYSQQYQQKGQQQQSQQGNSQKQQVESKGGRGEKERERDMGPADTTMNWRNQMAPSPSPPLQQQQQKQQQTRSDKKFYPDPYRDGKDRDREREDRSAANTSRADESHQFSKTDFKSPAQKGQREREQRERDEEKRGQFPRGNDDRGNGYNREERRDSERNERNETGAPTKWKGEQRRGSTVGSRFQDKRGSRSDDFGSGPSRGRNQRGYEDDDDGSYDRVPEDPQPNRSFGFGPSQKRPDEKRDYGSKYGSQDRKQQFGAQSRNQKSEPQHEEDWGKSATAPSFFSTEGGQPKKERKEGRTFFNSKFQFKGMHSDRMDHKNGGGSRDEERDGGNYKQKGSRSALPSSEFLLTYSPLANTLSFDTVSPSIIDWPFISVIIFIESCPHFHSILVTPSLFTSFDFPLYPAGTMAKSSVEVASSSYNGKGKDRKRKRDRCPSASSLDSIEDSAVKRTGSSQWRFHPFARDSTRQFDGSTDGIEREREAATIVGAATDELDLTLRKEDLEENYDTDEEEEAEEHRKSCESQRVVRVERRTMEYGGEKGWNHESVLAQFEHDVREDIAWKKEGQERVQPLHTPSLHTGCKCARPPSRDGAESGSSSSASEGEGSEDSDDADKRAQRDKRRRASVRKRNKRRKTKQSEAAVALVKQEVDWRRHHPCALSSEIVFNVPDMLNESPACRCSVDRKEEGMRHNYYLGERKLETDVGSCSISSLHHYILAVRPSPSDQLKRKTEMRIDGHGCPFHFTGFSLLAHRRLPSVLPLEPQHKWTDEYRFSLEEDERLSEKTVGSIRALDSLFAYITDDILELFDLRRWPEEVERERRYRWSRGERGSRDQEEREDGCPIFHVMPRFERIREDGSCELAPLSAVLEYIRESYGRPFCSRELSGMIHMDARAWDAFTEVEKEGLVIDATKRPSSLRIDLIDRTEYLQGEGEGLPVITHHAWRPSSFILASRPDYQAAAAKVAEMKAQLVASLEPEGTRLNPNEEKELRSQIASAETRLQKMKNDCMNRREVPISLSSKNFRRTGFKADLAQHTILLVMMMNHVRFHWAIEILEERISYKFKNRELIELALSHPSYAANYGTNPDHARNAINLCGIRHLGTKSRQHLDGPRLQPEILDLKKGRNRKKDLDRLVELMEHMPGVKKLQLNPGTHNERLEFLGDSVVEMIVTVHLFFLLPQHDEGALATFRSALVQNRNLAALAQEIFLDKLMLMSHGVELLHEPEYRHATANSFEAFMAAVYLDTGKNMDHCERIYGEAMFGREPEMLKLWTNLFDHPLKAEIPGTDRGEIPKAEVLKNLVEFEDSIGVKFAHIRVLYRALTRASGAVNNLNKGTHQSLELLGDTILQMATTHFLYKRFPLLHEGHLSLLRTCLVSNKTQSVICDDLEIGKYVVDAPRRNHAKRELKMKDKADLVEALLGAIYVDRGWEYCKAFTRVCFFPRMKFFIDSHAWADPKSALQQLCLALPRAEKGEKGHRLMPEYKVVAEHGPTNTREYRIACVFRGKKIAEVTASNVHTAQMKAAQEGMQNLPKFFPVEWARHEAKLLRQRSQREPINKGGGGAESAPYPPGASSSSFSPYMTHPPPPSGPSPHYHRPPYPPPPDPSPFGYQQQPWQGQQWGCPPLPPPPPPHPSCLHPHYPLPPHPPHSYRPMGLMSLALPPPQGEEPNRKKERREDRKRIRDESRDRNDAAPPPLKSTPSSSSHRPSTPLPPPPPTHRGCPIRASGGCSIVATPPSQAPPPPSQLGYSEWVAPSRSRPVDSYRIPQRAPSFTPSNGSYGPRSGTNSPYSPALNGNQYYHRGPPNGGARIGPPFPPMTNRPIPPKPKSILDVSFKEMWGQ</sequence>
<evidence type="ECO:0000256" key="7">
    <source>
        <dbReference type="ARBA" id="ARBA00022840"/>
    </source>
</evidence>
<dbReference type="PROSITE" id="PS00517">
    <property type="entry name" value="RNASE_3_1"/>
    <property type="match status" value="1"/>
</dbReference>
<organism evidence="13 14">
    <name type="scientific">Pristionchus pacificus</name>
    <name type="common">Parasitic nematode worm</name>
    <dbReference type="NCBI Taxonomy" id="54126"/>
    <lineage>
        <taxon>Eukaryota</taxon>
        <taxon>Metazoa</taxon>
        <taxon>Ecdysozoa</taxon>
        <taxon>Nematoda</taxon>
        <taxon>Chromadorea</taxon>
        <taxon>Rhabditida</taxon>
        <taxon>Rhabditina</taxon>
        <taxon>Diplogasteromorpha</taxon>
        <taxon>Diplogasteroidea</taxon>
        <taxon>Neodiplogasteridae</taxon>
        <taxon>Pristionchus</taxon>
    </lineage>
</organism>
<dbReference type="InterPro" id="IPR011545">
    <property type="entry name" value="DEAD/DEAH_box_helicase_dom"/>
</dbReference>
<keyword evidence="7" id="KW-0067">ATP-binding</keyword>
<dbReference type="PANTHER" id="PTHR18934">
    <property type="entry name" value="ATP-DEPENDENT RNA HELICASE"/>
    <property type="match status" value="1"/>
</dbReference>
<feature type="compositionally biased region" description="Polar residues" evidence="12">
    <location>
        <begin position="1545"/>
        <end position="1555"/>
    </location>
</feature>
<dbReference type="EnsemblMetazoa" id="PPA12086.1">
    <property type="protein sequence ID" value="PPA12086.1"/>
    <property type="gene ID" value="WBGene00101640"/>
</dbReference>
<feature type="compositionally biased region" description="Basic and acidic residues" evidence="12">
    <location>
        <begin position="3166"/>
        <end position="3189"/>
    </location>
</feature>
<reference evidence="13" key="2">
    <citation type="submission" date="2022-06" db="UniProtKB">
        <authorList>
            <consortium name="EnsemblMetazoa"/>
        </authorList>
    </citation>
    <scope>IDENTIFICATION</scope>
    <source>
        <strain evidence="13">PS312</strain>
    </source>
</reference>
<feature type="compositionally biased region" description="Pro residues" evidence="12">
    <location>
        <begin position="3096"/>
        <end position="3105"/>
    </location>
</feature>
<dbReference type="GO" id="GO:0003723">
    <property type="term" value="F:RNA binding"/>
    <property type="evidence" value="ECO:0000318"/>
    <property type="project" value="GO_Central"/>
</dbReference>
<dbReference type="SMART" id="SM00358">
    <property type="entry name" value="DSRM"/>
    <property type="match status" value="1"/>
</dbReference>
<keyword evidence="14" id="KW-1185">Reference proteome</keyword>
<evidence type="ECO:0000256" key="12">
    <source>
        <dbReference type="SAM" id="MobiDB-lite"/>
    </source>
</evidence>
<feature type="region of interest" description="Disordered" evidence="12">
    <location>
        <begin position="2000"/>
        <end position="2026"/>
    </location>
</feature>
<dbReference type="InterPro" id="IPR001650">
    <property type="entry name" value="Helicase_C-like"/>
</dbReference>
<dbReference type="CDD" id="cd18791">
    <property type="entry name" value="SF2_C_RHA"/>
    <property type="match status" value="1"/>
</dbReference>
<dbReference type="SMART" id="SM00393">
    <property type="entry name" value="R3H"/>
    <property type="match status" value="1"/>
</dbReference>
<feature type="region of interest" description="Disordered" evidence="12">
    <location>
        <begin position="137"/>
        <end position="164"/>
    </location>
</feature>
<feature type="compositionally biased region" description="Low complexity" evidence="12">
    <location>
        <begin position="3197"/>
        <end position="3207"/>
    </location>
</feature>
<feature type="region of interest" description="Disordered" evidence="12">
    <location>
        <begin position="1919"/>
        <end position="1948"/>
    </location>
</feature>
<dbReference type="CDD" id="cd17917">
    <property type="entry name" value="DEXHc_RHA-like"/>
    <property type="match status" value="1"/>
</dbReference>
<feature type="compositionally biased region" description="Pro residues" evidence="12">
    <location>
        <begin position="3139"/>
        <end position="3148"/>
    </location>
</feature>
<accession>A0A2A6BLP6</accession>
<dbReference type="CDD" id="cd02325">
    <property type="entry name" value="R3H"/>
    <property type="match status" value="1"/>
</dbReference>
<feature type="region of interest" description="Disordered" evidence="12">
    <location>
        <begin position="1455"/>
        <end position="1485"/>
    </location>
</feature>
<dbReference type="SUPFAM" id="SSF69065">
    <property type="entry name" value="RNase III domain-like"/>
    <property type="match status" value="2"/>
</dbReference>
<dbReference type="InterPro" id="IPR036389">
    <property type="entry name" value="RNase_III_sf"/>
</dbReference>
<dbReference type="Gene3D" id="1.10.1520.10">
    <property type="entry name" value="Ribonuclease III domain"/>
    <property type="match status" value="2"/>
</dbReference>
<keyword evidence="8" id="KW-0744">Spermatogenesis</keyword>
<feature type="compositionally biased region" description="Low complexity" evidence="12">
    <location>
        <begin position="2095"/>
        <end position="2105"/>
    </location>
</feature>
<dbReference type="CDD" id="cd00593">
    <property type="entry name" value="RIBOc"/>
    <property type="match status" value="2"/>
</dbReference>
<dbReference type="PROSITE" id="PS50142">
    <property type="entry name" value="RNASE_3_2"/>
    <property type="match status" value="2"/>
</dbReference>
<evidence type="ECO:0000256" key="4">
    <source>
        <dbReference type="ARBA" id="ARBA00022490"/>
    </source>
</evidence>
<dbReference type="Pfam" id="PF00035">
    <property type="entry name" value="dsrm"/>
    <property type="match status" value="1"/>
</dbReference>
<evidence type="ECO:0000256" key="9">
    <source>
        <dbReference type="ARBA" id="ARBA00022884"/>
    </source>
</evidence>
<comment type="catalytic activity">
    <reaction evidence="11">
        <text>ATP + H2O = ADP + phosphate + H(+)</text>
        <dbReference type="Rhea" id="RHEA:13065"/>
        <dbReference type="ChEBI" id="CHEBI:15377"/>
        <dbReference type="ChEBI" id="CHEBI:15378"/>
        <dbReference type="ChEBI" id="CHEBI:30616"/>
        <dbReference type="ChEBI" id="CHEBI:43474"/>
        <dbReference type="ChEBI" id="CHEBI:456216"/>
        <dbReference type="EC" id="3.6.4.13"/>
    </reaction>
</comment>
<dbReference type="Pfam" id="PF21010">
    <property type="entry name" value="HA2_C"/>
    <property type="match status" value="1"/>
</dbReference>
<dbReference type="SUPFAM" id="SSF82708">
    <property type="entry name" value="R3H domain"/>
    <property type="match status" value="1"/>
</dbReference>
<keyword evidence="8" id="KW-0221">Differentiation</keyword>
<dbReference type="InterPro" id="IPR036867">
    <property type="entry name" value="R3H_dom_sf"/>
</dbReference>
<feature type="compositionally biased region" description="Polar residues" evidence="12">
    <location>
        <begin position="3269"/>
        <end position="3296"/>
    </location>
</feature>
<keyword evidence="6" id="KW-0378">Hydrolase</keyword>
<dbReference type="Pfam" id="PF07717">
    <property type="entry name" value="OB_NTP_bind"/>
    <property type="match status" value="1"/>
</dbReference>
<feature type="compositionally biased region" description="Basic and acidic residues" evidence="12">
    <location>
        <begin position="1621"/>
        <end position="1664"/>
    </location>
</feature>
<dbReference type="InterPro" id="IPR001374">
    <property type="entry name" value="R3H_dom"/>
</dbReference>
<dbReference type="SUPFAM" id="SSF54768">
    <property type="entry name" value="dsRNA-binding domain-like"/>
    <property type="match status" value="1"/>
</dbReference>
<dbReference type="InterPro" id="IPR014001">
    <property type="entry name" value="Helicase_ATP-bd"/>
</dbReference>
<dbReference type="FunFam" id="1.10.1520.10:FF:000002">
    <property type="entry name" value="Drosha ribonuclease III"/>
    <property type="match status" value="1"/>
</dbReference>
<feature type="compositionally biased region" description="Basic and acidic residues" evidence="12">
    <location>
        <begin position="2017"/>
        <end position="2026"/>
    </location>
</feature>
<dbReference type="GO" id="GO:0007283">
    <property type="term" value="P:spermatogenesis"/>
    <property type="evidence" value="ECO:0007669"/>
    <property type="project" value="UniProtKB-KW"/>
</dbReference>
<feature type="compositionally biased region" description="Polar residues" evidence="12">
    <location>
        <begin position="1780"/>
        <end position="1789"/>
    </location>
</feature>
<dbReference type="GO" id="GO:0051321">
    <property type="term" value="P:meiotic cell cycle"/>
    <property type="evidence" value="ECO:0007669"/>
    <property type="project" value="UniProtKB-KW"/>
</dbReference>
<feature type="region of interest" description="Disordered" evidence="12">
    <location>
        <begin position="536"/>
        <end position="586"/>
    </location>
</feature>
<dbReference type="SMART" id="SM00487">
    <property type="entry name" value="DEXDc"/>
    <property type="match status" value="1"/>
</dbReference>
<dbReference type="Gene3D" id="1.20.120.1080">
    <property type="match status" value="1"/>
</dbReference>
<gene>
    <name evidence="13" type="primary">WBGene00101640</name>
</gene>
<feature type="compositionally biased region" description="Low complexity" evidence="12">
    <location>
        <begin position="3070"/>
        <end position="3080"/>
    </location>
</feature>
<dbReference type="FunFam" id="3.40.50.300:FF:001676">
    <property type="entry name" value="DExH-box ATP-dependent RNA helicase DExH7 chloroplastic"/>
    <property type="match status" value="1"/>
</dbReference>
<evidence type="ECO:0000256" key="5">
    <source>
        <dbReference type="ARBA" id="ARBA00022741"/>
    </source>
</evidence>
<keyword evidence="9" id="KW-0694">RNA-binding</keyword>
<dbReference type="GO" id="GO:0003724">
    <property type="term" value="F:RNA helicase activity"/>
    <property type="evidence" value="ECO:0007669"/>
    <property type="project" value="UniProtKB-EC"/>
</dbReference>
<feature type="compositionally biased region" description="Basic and acidic residues" evidence="12">
    <location>
        <begin position="137"/>
        <end position="147"/>
    </location>
</feature>
<dbReference type="Pfam" id="PF01424">
    <property type="entry name" value="R3H"/>
    <property type="match status" value="1"/>
</dbReference>
<dbReference type="PROSITE" id="PS51192">
    <property type="entry name" value="HELICASE_ATP_BIND_1"/>
    <property type="match status" value="1"/>
</dbReference>
<dbReference type="PROSITE" id="PS50137">
    <property type="entry name" value="DS_RBD"/>
    <property type="match status" value="1"/>
</dbReference>
<feature type="compositionally biased region" description="Pro residues" evidence="12">
    <location>
        <begin position="3311"/>
        <end position="3325"/>
    </location>
</feature>
<dbReference type="GO" id="GO:0031054">
    <property type="term" value="P:pre-miRNA processing"/>
    <property type="evidence" value="ECO:0007669"/>
    <property type="project" value="InterPro"/>
</dbReference>
<feature type="compositionally biased region" description="Basic and acidic residues" evidence="12">
    <location>
        <begin position="1685"/>
        <end position="1695"/>
    </location>
</feature>
<feature type="compositionally biased region" description="Basic and acidic residues" evidence="12">
    <location>
        <begin position="1813"/>
        <end position="1833"/>
    </location>
</feature>
<evidence type="ECO:0000256" key="1">
    <source>
        <dbReference type="ARBA" id="ARBA00008792"/>
    </source>
</evidence>